<dbReference type="AlphaFoldDB" id="K2PL55"/>
<dbReference type="OrthoDB" id="9807941at2"/>
<name>K2PL55_9HYPH</name>
<evidence type="ECO:0000256" key="1">
    <source>
        <dbReference type="SAM" id="MobiDB-lite"/>
    </source>
</evidence>
<evidence type="ECO:0000313" key="4">
    <source>
        <dbReference type="Proteomes" id="UP000007374"/>
    </source>
</evidence>
<dbReference type="RefSeq" id="WP_009451117.1">
    <property type="nucleotide sequence ID" value="NZ_AMSI01000009.1"/>
</dbReference>
<dbReference type="PATRIC" id="fig|1231190.3.peg.3048"/>
<dbReference type="STRING" id="721133.SAMN05216176_1098"/>
<reference evidence="3 4" key="1">
    <citation type="journal article" date="2012" name="J. Bacteriol.">
        <title>Genome Sequence of Nitratireductor indicus Type Strain C115.</title>
        <authorList>
            <person name="Lai Q."/>
            <person name="Li G."/>
            <person name="Yu Z."/>
            <person name="Shao Z."/>
        </authorList>
    </citation>
    <scope>NUCLEOTIDE SEQUENCE [LARGE SCALE GENOMIC DNA]</scope>
    <source>
        <strain evidence="3 4">C115</strain>
    </source>
</reference>
<keyword evidence="2" id="KW-0472">Membrane</keyword>
<gene>
    <name evidence="3" type="ORF">NA8A_14684</name>
</gene>
<comment type="caution">
    <text evidence="3">The sequence shown here is derived from an EMBL/GenBank/DDBJ whole genome shotgun (WGS) entry which is preliminary data.</text>
</comment>
<sequence>MFQNWGFLLSEIWGLLLLAALLGLFAGWLIWARQRTEVITDQSETERLRAELEACGKQGQKLSERVAELESALAEKEMSEPAPLAAPVEMSRPASLKAPRSGKPDDLKLIKGVGPVLEELCHKLGYFHFDQIAEWTASEIAWVDENLEGFKGRVTRDEWVIQARDLAAGKPSRLSSAN</sequence>
<dbReference type="Proteomes" id="UP000007374">
    <property type="component" value="Unassembled WGS sequence"/>
</dbReference>
<feature type="transmembrane region" description="Helical" evidence="2">
    <location>
        <begin position="12"/>
        <end position="31"/>
    </location>
</feature>
<feature type="region of interest" description="Disordered" evidence="1">
    <location>
        <begin position="78"/>
        <end position="101"/>
    </location>
</feature>
<organism evidence="3 4">
    <name type="scientific">Nitratireductor indicus C115</name>
    <dbReference type="NCBI Taxonomy" id="1231190"/>
    <lineage>
        <taxon>Bacteria</taxon>
        <taxon>Pseudomonadati</taxon>
        <taxon>Pseudomonadota</taxon>
        <taxon>Alphaproteobacteria</taxon>
        <taxon>Hyphomicrobiales</taxon>
        <taxon>Phyllobacteriaceae</taxon>
        <taxon>Nitratireductor</taxon>
    </lineage>
</organism>
<keyword evidence="2" id="KW-1133">Transmembrane helix</keyword>
<evidence type="ECO:0008006" key="5">
    <source>
        <dbReference type="Google" id="ProtNLM"/>
    </source>
</evidence>
<keyword evidence="4" id="KW-1185">Reference proteome</keyword>
<protein>
    <recommendedName>
        <fullName evidence="5">NADH dehydrogenase subunit E</fullName>
    </recommendedName>
</protein>
<evidence type="ECO:0000313" key="3">
    <source>
        <dbReference type="EMBL" id="EKF41872.1"/>
    </source>
</evidence>
<dbReference type="EMBL" id="AMSI01000009">
    <property type="protein sequence ID" value="EKF41872.1"/>
    <property type="molecule type" value="Genomic_DNA"/>
</dbReference>
<evidence type="ECO:0000256" key="2">
    <source>
        <dbReference type="SAM" id="Phobius"/>
    </source>
</evidence>
<proteinExistence type="predicted"/>
<dbReference type="eggNOG" id="COG3743">
    <property type="taxonomic scope" value="Bacteria"/>
</dbReference>
<accession>K2PL55</accession>
<dbReference type="Gene3D" id="1.10.150.20">
    <property type="entry name" value="5' to 3' exonuclease, C-terminal subdomain"/>
    <property type="match status" value="1"/>
</dbReference>
<keyword evidence="2" id="KW-0812">Transmembrane</keyword>